<protein>
    <submittedName>
        <fullName evidence="1">Uncharacterized protein</fullName>
    </submittedName>
</protein>
<comment type="caution">
    <text evidence="1">The sequence shown here is derived from an EMBL/GenBank/DDBJ whole genome shotgun (WGS) entry which is preliminary data.</text>
</comment>
<organism evidence="1 2">
    <name type="scientific">Thermobacillus xylanilyticus</name>
    <dbReference type="NCBI Taxonomy" id="76633"/>
    <lineage>
        <taxon>Bacteria</taxon>
        <taxon>Bacillati</taxon>
        <taxon>Bacillota</taxon>
        <taxon>Bacilli</taxon>
        <taxon>Bacillales</taxon>
        <taxon>Paenibacillaceae</taxon>
        <taxon>Thermobacillus</taxon>
    </lineage>
</organism>
<proteinExistence type="predicted"/>
<keyword evidence="2" id="KW-1185">Reference proteome</keyword>
<dbReference type="EMBL" id="CAJRAY010000005">
    <property type="protein sequence ID" value="CAG5076988.1"/>
    <property type="molecule type" value="Genomic_DNA"/>
</dbReference>
<gene>
    <name evidence="1" type="primary">txxe 402</name>
    <name evidence="1" type="ORF">TXXE_01010</name>
</gene>
<name>A0ABN7RP60_THEXY</name>
<reference evidence="1 2" key="1">
    <citation type="submission" date="2021-04" db="EMBL/GenBank/DDBJ databases">
        <authorList>
            <person name="Rakotoarivonina H."/>
        </authorList>
    </citation>
    <scope>NUCLEOTIDE SEQUENCE [LARGE SCALE GENOMIC DNA]</scope>
    <source>
        <strain evidence="1 2">XE</strain>
    </source>
</reference>
<dbReference type="RefSeq" id="WP_213483111.1">
    <property type="nucleotide sequence ID" value="NZ_CAJRAY010000005.1"/>
</dbReference>
<evidence type="ECO:0000313" key="1">
    <source>
        <dbReference type="EMBL" id="CAG5076988.1"/>
    </source>
</evidence>
<accession>A0ABN7RP60</accession>
<dbReference type="Proteomes" id="UP000681526">
    <property type="component" value="Unassembled WGS sequence"/>
</dbReference>
<evidence type="ECO:0000313" key="2">
    <source>
        <dbReference type="Proteomes" id="UP000681526"/>
    </source>
</evidence>
<sequence>MARGNGVRFDFPDEHQAALAFSLLQELGYEPERNGRGVNIRLDGNDLVSAIEIASAHGGELAGAAGTNAEESLTSAYGIDEIPIPAHVVDPDWPDA</sequence>